<dbReference type="AlphaFoldDB" id="A0A833M1B6"/>
<sequence>MVPPEKDRHRKNAAGICQCSGCGKKTTQLYQNNLCRECLSEKFKSIRGFIDETRSRIFETSAVKTGSR</sequence>
<dbReference type="OrthoDB" id="332052at2"/>
<evidence type="ECO:0000313" key="1">
    <source>
        <dbReference type="EMBL" id="KAB2932047.1"/>
    </source>
</evidence>
<proteinExistence type="predicted"/>
<gene>
    <name evidence="1" type="ORF">F9K24_12245</name>
</gene>
<evidence type="ECO:0000313" key="2">
    <source>
        <dbReference type="Proteomes" id="UP000460298"/>
    </source>
</evidence>
<dbReference type="Proteomes" id="UP000460298">
    <property type="component" value="Unassembled WGS sequence"/>
</dbReference>
<name>A0A833M1B6_9LEPT</name>
<protein>
    <submittedName>
        <fullName evidence="1">Uncharacterized protein</fullName>
    </submittedName>
</protein>
<accession>A0A833M1B6</accession>
<dbReference type="EMBL" id="WBUI01000011">
    <property type="protein sequence ID" value="KAB2932047.1"/>
    <property type="molecule type" value="Genomic_DNA"/>
</dbReference>
<organism evidence="1 2">
    <name type="scientific">Leptonema illini</name>
    <dbReference type="NCBI Taxonomy" id="183"/>
    <lineage>
        <taxon>Bacteria</taxon>
        <taxon>Pseudomonadati</taxon>
        <taxon>Spirochaetota</taxon>
        <taxon>Spirochaetia</taxon>
        <taxon>Leptospirales</taxon>
        <taxon>Leptospiraceae</taxon>
        <taxon>Leptonema</taxon>
    </lineage>
</organism>
<reference evidence="1 2" key="1">
    <citation type="submission" date="2019-10" db="EMBL/GenBank/DDBJ databases">
        <title>Extracellular Electron Transfer in a Candidatus Methanoperedens spp. Enrichment Culture.</title>
        <authorList>
            <person name="Berger S."/>
            <person name="Rangel Shaw D."/>
            <person name="Berben T."/>
            <person name="In 'T Zandt M."/>
            <person name="Frank J."/>
            <person name="Reimann J."/>
            <person name="Jetten M.S.M."/>
            <person name="Welte C.U."/>
        </authorList>
    </citation>
    <scope>NUCLEOTIDE SEQUENCE [LARGE SCALE GENOMIC DNA]</scope>
    <source>
        <strain evidence="1">SB12</strain>
    </source>
</reference>
<comment type="caution">
    <text evidence="1">The sequence shown here is derived from an EMBL/GenBank/DDBJ whole genome shotgun (WGS) entry which is preliminary data.</text>
</comment>